<sequence>MSWLLNLYETYEANIEHVGKVNKKRNGQEYTLLPIAHTTQTAHIQVNITEEGEFHSAFVIDKSDGNTLIPCTEGSSSRAGSKIAPYPLHDKLNYVAGDFIAYGGKIKKEEPFSYYIKNLSDWANSPYATNKVKSIYSYLNKKRLVRDLLEERILGLDENGELIEKWQPKYDSLYEQKPAIFSVIPGDQSSAFIRFNVHSPMKILKNVWSDQQMYESFIQYYRERLGESDLCFVTGKHVPSTDRHANKIRHAGDKAKLISANDTSGFTFRGRFHHSEEVASIGYDVSQKAHNALKWLIQHQGKVMDQRVFLVWQNNSEAVPDPLDDPFAMNVSTIKKEGFTNKEFAREVAKALDGYRNDLTMGGKADVNILILDSATTGRMAVLYYRYMNKELYLNRLKSWYSSCIWHHRYRKDENNQYIEFIGAPSPKDIALAAYGTKVNEKIVKGLVERILPCIIDDKKIPVDIVRSAIQRASNPVSMERWEWEKTISVTCALVNKEEGYEVSLDRNNHNRDYLFGRLLAIADVLERQALGKEETRATNAIRYMNSFSKHPARTWKTIQDALQPYQAKLGAKSLYLSSLIDEVASQIQFDDFNNKSLSGKYLLGFYSQRHDLYQKKVKDEETKAVTN</sequence>
<reference evidence="1 2" key="1">
    <citation type="submission" date="2021-01" db="EMBL/GenBank/DDBJ databases">
        <title>Genomic Encyclopedia of Type Strains, Phase IV (KMG-IV): sequencing the most valuable type-strain genomes for metagenomic binning, comparative biology and taxonomic classification.</title>
        <authorList>
            <person name="Goeker M."/>
        </authorList>
    </citation>
    <scope>NUCLEOTIDE SEQUENCE [LARGE SCALE GENOMIC DNA]</scope>
    <source>
        <strain evidence="1 2">DSM 104297</strain>
    </source>
</reference>
<dbReference type="CDD" id="cd09757">
    <property type="entry name" value="Cas8c_I-C"/>
    <property type="match status" value="1"/>
</dbReference>
<accession>A0ABS2QTU8</accession>
<evidence type="ECO:0000313" key="2">
    <source>
        <dbReference type="Proteomes" id="UP000809829"/>
    </source>
</evidence>
<name>A0ABS2QTU8_9BACI</name>
<dbReference type="NCBIfam" id="TIGR01863">
    <property type="entry name" value="cas_Csd1"/>
    <property type="match status" value="1"/>
</dbReference>
<dbReference type="InterPro" id="IPR010144">
    <property type="entry name" value="CRISPR-assoc_prot_Csd1-typ"/>
</dbReference>
<dbReference type="Proteomes" id="UP000809829">
    <property type="component" value="Unassembled WGS sequence"/>
</dbReference>
<keyword evidence="2" id="KW-1185">Reference proteome</keyword>
<protein>
    <submittedName>
        <fullName evidence="1">CRISPR-associated protein Csd1</fullName>
    </submittedName>
</protein>
<dbReference type="RefSeq" id="WP_205186283.1">
    <property type="nucleotide sequence ID" value="NZ_JAFBFC010000003.1"/>
</dbReference>
<organism evidence="1 2">
    <name type="scientific">Priestia iocasae</name>
    <dbReference type="NCBI Taxonomy" id="2291674"/>
    <lineage>
        <taxon>Bacteria</taxon>
        <taxon>Bacillati</taxon>
        <taxon>Bacillota</taxon>
        <taxon>Bacilli</taxon>
        <taxon>Bacillales</taxon>
        <taxon>Bacillaceae</taxon>
        <taxon>Priestia</taxon>
    </lineage>
</organism>
<gene>
    <name evidence="1" type="ORF">JOC83_001742</name>
</gene>
<evidence type="ECO:0000313" key="1">
    <source>
        <dbReference type="EMBL" id="MBM7702895.1"/>
    </source>
</evidence>
<dbReference type="Pfam" id="PF09709">
    <property type="entry name" value="Cas_Csd1"/>
    <property type="match status" value="1"/>
</dbReference>
<comment type="caution">
    <text evidence="1">The sequence shown here is derived from an EMBL/GenBank/DDBJ whole genome shotgun (WGS) entry which is preliminary data.</text>
</comment>
<dbReference type="EMBL" id="JAFBFC010000003">
    <property type="protein sequence ID" value="MBM7702895.1"/>
    <property type="molecule type" value="Genomic_DNA"/>
</dbReference>
<proteinExistence type="predicted"/>